<dbReference type="AlphaFoldDB" id="A0A923E8L8"/>
<name>A0A923E8L8_CLOTT</name>
<dbReference type="Proteomes" id="UP000563151">
    <property type="component" value="Unassembled WGS sequence"/>
</dbReference>
<reference evidence="1 2" key="1">
    <citation type="submission" date="2020-04" db="EMBL/GenBank/DDBJ databases">
        <title>Genomic insights into acetone-butanol-ethanol (ABE) fermentation by sequencing solventogenic clostridia strains.</title>
        <authorList>
            <person name="Brown S."/>
        </authorList>
    </citation>
    <scope>NUCLEOTIDE SEQUENCE [LARGE SCALE GENOMIC DNA]</scope>
    <source>
        <strain evidence="1 2">DJ011</strain>
    </source>
</reference>
<evidence type="ECO:0000313" key="2">
    <source>
        <dbReference type="Proteomes" id="UP000563151"/>
    </source>
</evidence>
<protein>
    <submittedName>
        <fullName evidence="1">Uncharacterized protein</fullName>
    </submittedName>
</protein>
<organism evidence="1 2">
    <name type="scientific">Clostridium tetanomorphum</name>
    <dbReference type="NCBI Taxonomy" id="1553"/>
    <lineage>
        <taxon>Bacteria</taxon>
        <taxon>Bacillati</taxon>
        <taxon>Bacillota</taxon>
        <taxon>Clostridia</taxon>
        <taxon>Eubacteriales</taxon>
        <taxon>Clostridiaceae</taxon>
        <taxon>Clostridium</taxon>
    </lineage>
</organism>
<evidence type="ECO:0000313" key="1">
    <source>
        <dbReference type="EMBL" id="MBC2396721.1"/>
    </source>
</evidence>
<dbReference type="RefSeq" id="WP_035146579.1">
    <property type="nucleotide sequence ID" value="NZ_JAAZWO010000003.1"/>
</dbReference>
<gene>
    <name evidence="1" type="ORF">HGG79_02850</name>
</gene>
<comment type="caution">
    <text evidence="1">The sequence shown here is derived from an EMBL/GenBank/DDBJ whole genome shotgun (WGS) entry which is preliminary data.</text>
</comment>
<sequence length="89" mass="10143">MKKIDEAIDRIRILECPTGDLENRVAEILEGYGVANKSKVNINRDKHFDRDESQAYRIQIPGEKQSIVVLAKSGYDDYVAKVVDVYSKL</sequence>
<keyword evidence="2" id="KW-1185">Reference proteome</keyword>
<dbReference type="EMBL" id="JAAZWO010000003">
    <property type="protein sequence ID" value="MBC2396721.1"/>
    <property type="molecule type" value="Genomic_DNA"/>
</dbReference>
<proteinExistence type="predicted"/>
<accession>A0A923E8L8</accession>